<keyword evidence="4" id="KW-1185">Reference proteome</keyword>
<keyword evidence="1" id="KW-1133">Transmembrane helix</keyword>
<dbReference type="InterPro" id="IPR021309">
    <property type="entry name" value="YgaP-like_TM"/>
</dbReference>
<dbReference type="RefSeq" id="WP_043869184.1">
    <property type="nucleotide sequence ID" value="NZ_CP004393.1"/>
</dbReference>
<feature type="transmembrane region" description="Helical" evidence="1">
    <location>
        <begin position="12"/>
        <end position="29"/>
    </location>
</feature>
<name>A0A0B5E1D2_9RHOB</name>
<proteinExistence type="predicted"/>
<evidence type="ECO:0000313" key="3">
    <source>
        <dbReference type="EMBL" id="AJE46272.1"/>
    </source>
</evidence>
<dbReference type="Pfam" id="PF11127">
    <property type="entry name" value="YgaP-like_TM"/>
    <property type="match status" value="1"/>
</dbReference>
<dbReference type="AlphaFoldDB" id="A0A0B5E1D2"/>
<accession>A0A0B5E1D2</accession>
<evidence type="ECO:0000259" key="2">
    <source>
        <dbReference type="Pfam" id="PF11127"/>
    </source>
</evidence>
<feature type="transmembrane region" description="Helical" evidence="1">
    <location>
        <begin position="35"/>
        <end position="58"/>
    </location>
</feature>
<dbReference type="Proteomes" id="UP000031521">
    <property type="component" value="Chromosome"/>
</dbReference>
<dbReference type="EMBL" id="CP004393">
    <property type="protein sequence ID" value="AJE46272.1"/>
    <property type="molecule type" value="Genomic_DNA"/>
</dbReference>
<protein>
    <recommendedName>
        <fullName evidence="2">Inner membrane protein YgaP-like transmembrane domain-containing protein</fullName>
    </recommendedName>
</protein>
<dbReference type="STRING" id="1208324.P73_1557"/>
<keyword evidence="1" id="KW-0472">Membrane</keyword>
<evidence type="ECO:0000256" key="1">
    <source>
        <dbReference type="SAM" id="Phobius"/>
    </source>
</evidence>
<sequence>MLRKNVGGIDRVLRLLAGLALLAGFVLDPGASLRWLYLLGLVPLLTGLFGTCPVYTLLGISTCPKRK</sequence>
<organism evidence="3 4">
    <name type="scientific">Celeribacter indicus</name>
    <dbReference type="NCBI Taxonomy" id="1208324"/>
    <lineage>
        <taxon>Bacteria</taxon>
        <taxon>Pseudomonadati</taxon>
        <taxon>Pseudomonadota</taxon>
        <taxon>Alphaproteobacteria</taxon>
        <taxon>Rhodobacterales</taxon>
        <taxon>Roseobacteraceae</taxon>
        <taxon>Celeribacter</taxon>
    </lineage>
</organism>
<dbReference type="HOGENOM" id="CLU_176022_4_1_5"/>
<evidence type="ECO:0000313" key="4">
    <source>
        <dbReference type="Proteomes" id="UP000031521"/>
    </source>
</evidence>
<dbReference type="KEGG" id="cid:P73_1557"/>
<reference evidence="3 4" key="1">
    <citation type="journal article" date="2014" name="Int. J. Syst. Evol. Microbiol.">
        <title>Celeribacter indicus sp. nov., a polycyclic aromatic hydrocarbon-degrading bacterium from deep-sea sediment and reclassification of Huaishuia halophila as Celeribacter halophilus comb. nov.</title>
        <authorList>
            <person name="Lai Q."/>
            <person name="Cao J."/>
            <person name="Yuan J."/>
            <person name="Li F."/>
            <person name="Shao Z."/>
        </authorList>
    </citation>
    <scope>NUCLEOTIDE SEQUENCE [LARGE SCALE GENOMIC DNA]</scope>
    <source>
        <strain evidence="3">P73</strain>
    </source>
</reference>
<keyword evidence="1" id="KW-0812">Transmembrane</keyword>
<feature type="domain" description="Inner membrane protein YgaP-like transmembrane" evidence="2">
    <location>
        <begin position="3"/>
        <end position="65"/>
    </location>
</feature>
<gene>
    <name evidence="3" type="ORF">P73_1557</name>
</gene>